<evidence type="ECO:0000256" key="1">
    <source>
        <dbReference type="ARBA" id="ARBA00008361"/>
    </source>
</evidence>
<dbReference type="PANTHER" id="PTHR12176:SF80">
    <property type="entry name" value="EEF1A LYSINE METHYLTRANSFERASE 4"/>
    <property type="match status" value="1"/>
</dbReference>
<proteinExistence type="inferred from homology"/>
<evidence type="ECO:0000313" key="7">
    <source>
        <dbReference type="Proteomes" id="UP000053890"/>
    </source>
</evidence>
<feature type="region of interest" description="Disordered" evidence="4">
    <location>
        <begin position="217"/>
        <end position="236"/>
    </location>
</feature>
<sequence>MDLLPKSNAEYGTQEYWDARYAQEEDGASFDWCKQYKDEEVRRLFRRFIPDQAARIVMLGCGNSTLSRDMYDDGYRNIFNVDYSAVVIDKMKRANEGCDGMTWTVGDVRKLPFERESVDVCIDKATLDAMLTGEKDPWNPPPEAVADCRAEVDEVVRVLKPDGVFLYLTFGQPHFRRPLLQRDGWTLRHLEVGSGFAYYWFWMQREGVERREADVEALEPRRNGEEAAAAATGAGA</sequence>
<keyword evidence="3" id="KW-0808">Transferase</keyword>
<evidence type="ECO:0000259" key="5">
    <source>
        <dbReference type="Pfam" id="PF13847"/>
    </source>
</evidence>
<evidence type="ECO:0000256" key="4">
    <source>
        <dbReference type="SAM" id="MobiDB-lite"/>
    </source>
</evidence>
<accession>A0A0P9F8B3</accession>
<dbReference type="OMA" id="HWAVMDA"/>
<evidence type="ECO:0000256" key="2">
    <source>
        <dbReference type="ARBA" id="ARBA00022603"/>
    </source>
</evidence>
<dbReference type="Gene3D" id="3.40.50.150">
    <property type="entry name" value="Vaccinia Virus protein VP39"/>
    <property type="match status" value="1"/>
</dbReference>
<dbReference type="CDD" id="cd02440">
    <property type="entry name" value="AdoMet_MTases"/>
    <property type="match status" value="1"/>
</dbReference>
<evidence type="ECO:0000256" key="3">
    <source>
        <dbReference type="ARBA" id="ARBA00022679"/>
    </source>
</evidence>
<evidence type="ECO:0000313" key="6">
    <source>
        <dbReference type="EMBL" id="KPV71902.1"/>
    </source>
</evidence>
<dbReference type="InterPro" id="IPR025714">
    <property type="entry name" value="Methyltranfer_dom"/>
</dbReference>
<keyword evidence="2" id="KW-0489">Methyltransferase</keyword>
<feature type="compositionally biased region" description="Low complexity" evidence="4">
    <location>
        <begin position="226"/>
        <end position="236"/>
    </location>
</feature>
<protein>
    <recommendedName>
        <fullName evidence="5">Methyltransferase domain-containing protein</fullName>
    </recommendedName>
</protein>
<dbReference type="GeneID" id="28979211"/>
<dbReference type="GO" id="GO:0008168">
    <property type="term" value="F:methyltransferase activity"/>
    <property type="evidence" value="ECO:0007669"/>
    <property type="project" value="UniProtKB-KW"/>
</dbReference>
<keyword evidence="7" id="KW-1185">Reference proteome</keyword>
<dbReference type="EMBL" id="KQ474090">
    <property type="protein sequence ID" value="KPV71902.1"/>
    <property type="molecule type" value="Genomic_DNA"/>
</dbReference>
<organism evidence="6 7">
    <name type="scientific">Rhodotorula graminis (strain WP1)</name>
    <dbReference type="NCBI Taxonomy" id="578459"/>
    <lineage>
        <taxon>Eukaryota</taxon>
        <taxon>Fungi</taxon>
        <taxon>Dikarya</taxon>
        <taxon>Basidiomycota</taxon>
        <taxon>Pucciniomycotina</taxon>
        <taxon>Microbotryomycetes</taxon>
        <taxon>Sporidiobolales</taxon>
        <taxon>Sporidiobolaceae</taxon>
        <taxon>Rhodotorula</taxon>
    </lineage>
</organism>
<feature type="domain" description="Methyltransferase" evidence="5">
    <location>
        <begin position="54"/>
        <end position="170"/>
    </location>
</feature>
<dbReference type="Proteomes" id="UP000053890">
    <property type="component" value="Unassembled WGS sequence"/>
</dbReference>
<name>A0A0P9F8B3_RHOGW</name>
<dbReference type="GO" id="GO:0032259">
    <property type="term" value="P:methylation"/>
    <property type="evidence" value="ECO:0007669"/>
    <property type="project" value="UniProtKB-KW"/>
</dbReference>
<dbReference type="STRING" id="578459.A0A0P9F8B3"/>
<gene>
    <name evidence="6" type="ORF">RHOBADRAFT_65728</name>
</gene>
<dbReference type="SUPFAM" id="SSF53335">
    <property type="entry name" value="S-adenosyl-L-methionine-dependent methyltransferases"/>
    <property type="match status" value="1"/>
</dbReference>
<dbReference type="RefSeq" id="XP_018267951.1">
    <property type="nucleotide sequence ID" value="XM_018418764.1"/>
</dbReference>
<comment type="similarity">
    <text evidence="1">Belongs to the methyltransferase superfamily.</text>
</comment>
<dbReference type="InterPro" id="IPR051419">
    <property type="entry name" value="Lys/N-term_MeTrsfase_sf"/>
</dbReference>
<dbReference type="OrthoDB" id="411785at2759"/>
<dbReference type="Pfam" id="PF13847">
    <property type="entry name" value="Methyltransf_31"/>
    <property type="match status" value="1"/>
</dbReference>
<dbReference type="PANTHER" id="PTHR12176">
    <property type="entry name" value="SAM-DEPENDENT METHYLTRANSFERASE SUPERFAMILY PROTEIN"/>
    <property type="match status" value="1"/>
</dbReference>
<dbReference type="InterPro" id="IPR029063">
    <property type="entry name" value="SAM-dependent_MTases_sf"/>
</dbReference>
<reference evidence="6 7" key="1">
    <citation type="journal article" date="2015" name="Front. Microbiol.">
        <title>Genome sequence of the plant growth promoting endophytic yeast Rhodotorula graminis WP1.</title>
        <authorList>
            <person name="Firrincieli A."/>
            <person name="Otillar R."/>
            <person name="Salamov A."/>
            <person name="Schmutz J."/>
            <person name="Khan Z."/>
            <person name="Redman R.S."/>
            <person name="Fleck N.D."/>
            <person name="Lindquist E."/>
            <person name="Grigoriev I.V."/>
            <person name="Doty S.L."/>
        </authorList>
    </citation>
    <scope>NUCLEOTIDE SEQUENCE [LARGE SCALE GENOMIC DNA]</scope>
    <source>
        <strain evidence="6 7">WP1</strain>
    </source>
</reference>
<dbReference type="AlphaFoldDB" id="A0A0P9F8B3"/>